<dbReference type="SUPFAM" id="SSF81606">
    <property type="entry name" value="PP2C-like"/>
    <property type="match status" value="1"/>
</dbReference>
<proteinExistence type="predicted"/>
<accession>A0A8H7PPK5</accession>
<evidence type="ECO:0000259" key="1">
    <source>
        <dbReference type="PROSITE" id="PS51746"/>
    </source>
</evidence>
<keyword evidence="3" id="KW-1185">Reference proteome</keyword>
<evidence type="ECO:0000313" key="3">
    <source>
        <dbReference type="Proteomes" id="UP000654370"/>
    </source>
</evidence>
<dbReference type="AlphaFoldDB" id="A0A8H7PPK5"/>
<dbReference type="PROSITE" id="PS51746">
    <property type="entry name" value="PPM_2"/>
    <property type="match status" value="1"/>
</dbReference>
<dbReference type="InterPro" id="IPR001932">
    <property type="entry name" value="PPM-type_phosphatase-like_dom"/>
</dbReference>
<dbReference type="PANTHER" id="PTHR13832">
    <property type="entry name" value="PROTEIN PHOSPHATASE 2C"/>
    <property type="match status" value="1"/>
</dbReference>
<protein>
    <recommendedName>
        <fullName evidence="1">PPM-type phosphatase domain-containing protein</fullName>
    </recommendedName>
</protein>
<gene>
    <name evidence="2" type="ORF">INT43_002993</name>
</gene>
<dbReference type="SMART" id="SM00332">
    <property type="entry name" value="PP2Cc"/>
    <property type="match status" value="1"/>
</dbReference>
<dbReference type="PANTHER" id="PTHR13832:SF792">
    <property type="entry name" value="GM14286P"/>
    <property type="match status" value="1"/>
</dbReference>
<comment type="caution">
    <text evidence="2">The sequence shown here is derived from an EMBL/GenBank/DDBJ whole genome shotgun (WGS) entry which is preliminary data.</text>
</comment>
<dbReference type="Gene3D" id="3.60.40.10">
    <property type="entry name" value="PPM-type phosphatase domain"/>
    <property type="match status" value="1"/>
</dbReference>
<sequence length="528" mass="59313">MFLNRGRLTATRSQRALLHSQAKKKATSAANVSLLPLLGTAGAITVAATLYHSRPALNEAVKTEDGLPIKKVRLFQTAIDRYDNRPFEILPQKSIDGIFRSGEVAYKFAQPIKYVSGVYVNSLRSNDPIEDHYSVDTIGSDKLIAGVYDGHIGPECSKLIRHKIPIYVAQHIEHLPLTKSVDKVMGAISSAFEELDNHIQQRFLDLFPKNLSKLSAKDIRGAIANRKDQKETRKIIEEAIHGSCASIAYVDGKDVYTANTGDSRSVVVSVDKDGNWIGKRLVEEQTPARPAWRELMESQHPASETPGLIRKNRVFGLIAVGGAFGDIMYKVPVEHQTAVLPNIPADIYQRFARYHHRIIANYRTPPYLYSKPIVTHYEMQENDRFIVIATDGLWWFTGKEDEHSADGDQAVADIMSKWKGTGEAEEVNPATHLMKKSFVQRRIYDFASENSKGNFDEAVEVSKLLTKQPSRHFRDDITIIVIQLHVNQNSEKKDPSLYGEVIEARQVDVKSPKIYTKAQTSWASWFSG</sequence>
<dbReference type="CDD" id="cd00143">
    <property type="entry name" value="PP2Cc"/>
    <property type="match status" value="1"/>
</dbReference>
<dbReference type="Proteomes" id="UP000654370">
    <property type="component" value="Unassembled WGS sequence"/>
</dbReference>
<dbReference type="InterPro" id="IPR036457">
    <property type="entry name" value="PPM-type-like_dom_sf"/>
</dbReference>
<dbReference type="EMBL" id="JAEPQZ010000008">
    <property type="protein sequence ID" value="KAG2177746.1"/>
    <property type="molecule type" value="Genomic_DNA"/>
</dbReference>
<evidence type="ECO:0000313" key="2">
    <source>
        <dbReference type="EMBL" id="KAG2177746.1"/>
    </source>
</evidence>
<dbReference type="GO" id="GO:0005739">
    <property type="term" value="C:mitochondrion"/>
    <property type="evidence" value="ECO:0007669"/>
    <property type="project" value="TreeGrafter"/>
</dbReference>
<dbReference type="GO" id="GO:0004741">
    <property type="term" value="F:[pyruvate dehydrogenase (acetyl-transferring)]-phosphatase activity"/>
    <property type="evidence" value="ECO:0007669"/>
    <property type="project" value="TreeGrafter"/>
</dbReference>
<feature type="domain" description="PPM-type phosphatase" evidence="1">
    <location>
        <begin position="115"/>
        <end position="484"/>
    </location>
</feature>
<dbReference type="InterPro" id="IPR015655">
    <property type="entry name" value="PP2C"/>
</dbReference>
<name>A0A8H7PPK5_MORIS</name>
<reference evidence="2" key="1">
    <citation type="submission" date="2020-12" db="EMBL/GenBank/DDBJ databases">
        <title>Metabolic potential, ecology and presence of endohyphal bacteria is reflected in genomic diversity of Mucoromycotina.</title>
        <authorList>
            <person name="Muszewska A."/>
            <person name="Okrasinska A."/>
            <person name="Steczkiewicz K."/>
            <person name="Drgas O."/>
            <person name="Orlowska M."/>
            <person name="Perlinska-Lenart U."/>
            <person name="Aleksandrzak-Piekarczyk T."/>
            <person name="Szatraj K."/>
            <person name="Zielenkiewicz U."/>
            <person name="Pilsyk S."/>
            <person name="Malc E."/>
            <person name="Mieczkowski P."/>
            <person name="Kruszewska J.S."/>
            <person name="Biernat P."/>
            <person name="Pawlowska J."/>
        </authorList>
    </citation>
    <scope>NUCLEOTIDE SEQUENCE</scope>
    <source>
        <strain evidence="2">WA0000067209</strain>
    </source>
</reference>
<organism evidence="2 3">
    <name type="scientific">Mortierella isabellina</name>
    <name type="common">Filamentous fungus</name>
    <name type="synonym">Umbelopsis isabellina</name>
    <dbReference type="NCBI Taxonomy" id="91625"/>
    <lineage>
        <taxon>Eukaryota</taxon>
        <taxon>Fungi</taxon>
        <taxon>Fungi incertae sedis</taxon>
        <taxon>Mucoromycota</taxon>
        <taxon>Mucoromycotina</taxon>
        <taxon>Umbelopsidomycetes</taxon>
        <taxon>Umbelopsidales</taxon>
        <taxon>Umbelopsidaceae</taxon>
        <taxon>Umbelopsis</taxon>
    </lineage>
</organism>
<dbReference type="OrthoDB" id="420076at2759"/>
<dbReference type="Pfam" id="PF00481">
    <property type="entry name" value="PP2C"/>
    <property type="match status" value="1"/>
</dbReference>